<reference evidence="1" key="1">
    <citation type="submission" date="2014-09" db="EMBL/GenBank/DDBJ databases">
        <authorList>
            <person name="Magalhaes I.L.F."/>
            <person name="Oliveira U."/>
            <person name="Santos F.R."/>
            <person name="Vidigal T.H.D.A."/>
            <person name="Brescovit A.D."/>
            <person name="Santos A.J."/>
        </authorList>
    </citation>
    <scope>NUCLEOTIDE SEQUENCE</scope>
    <source>
        <tissue evidence="1">Shoot tissue taken approximately 20 cm above the soil surface</tissue>
    </source>
</reference>
<sequence>MWVWVAMRCFFDVDCISSILMAAAARRRRFLRALSL</sequence>
<proteinExistence type="predicted"/>
<evidence type="ECO:0000313" key="1">
    <source>
        <dbReference type="EMBL" id="JAE05241.1"/>
    </source>
</evidence>
<protein>
    <submittedName>
        <fullName evidence="1">Uncharacterized protein</fullName>
    </submittedName>
</protein>
<accession>A0A0A9F524</accession>
<name>A0A0A9F524_ARUDO</name>
<dbReference type="AlphaFoldDB" id="A0A0A9F524"/>
<organism evidence="1">
    <name type="scientific">Arundo donax</name>
    <name type="common">Giant reed</name>
    <name type="synonym">Donax arundinaceus</name>
    <dbReference type="NCBI Taxonomy" id="35708"/>
    <lineage>
        <taxon>Eukaryota</taxon>
        <taxon>Viridiplantae</taxon>
        <taxon>Streptophyta</taxon>
        <taxon>Embryophyta</taxon>
        <taxon>Tracheophyta</taxon>
        <taxon>Spermatophyta</taxon>
        <taxon>Magnoliopsida</taxon>
        <taxon>Liliopsida</taxon>
        <taxon>Poales</taxon>
        <taxon>Poaceae</taxon>
        <taxon>PACMAD clade</taxon>
        <taxon>Arundinoideae</taxon>
        <taxon>Arundineae</taxon>
        <taxon>Arundo</taxon>
    </lineage>
</organism>
<reference evidence="1" key="2">
    <citation type="journal article" date="2015" name="Data Brief">
        <title>Shoot transcriptome of the giant reed, Arundo donax.</title>
        <authorList>
            <person name="Barrero R.A."/>
            <person name="Guerrero F.D."/>
            <person name="Moolhuijzen P."/>
            <person name="Goolsby J.A."/>
            <person name="Tidwell J."/>
            <person name="Bellgard S.E."/>
            <person name="Bellgard M.I."/>
        </authorList>
    </citation>
    <scope>NUCLEOTIDE SEQUENCE</scope>
    <source>
        <tissue evidence="1">Shoot tissue taken approximately 20 cm above the soil surface</tissue>
    </source>
</reference>
<dbReference type="EMBL" id="GBRH01192655">
    <property type="protein sequence ID" value="JAE05241.1"/>
    <property type="molecule type" value="Transcribed_RNA"/>
</dbReference>